<accession>A0A9Q0HIJ7</accession>
<evidence type="ECO:0000256" key="8">
    <source>
        <dbReference type="ARBA" id="ARBA00023065"/>
    </source>
</evidence>
<proteinExistence type="inferred from homology"/>
<dbReference type="GO" id="GO:0051560">
    <property type="term" value="P:mitochondrial calcium ion homeostasis"/>
    <property type="evidence" value="ECO:0007669"/>
    <property type="project" value="InterPro"/>
</dbReference>
<dbReference type="GO" id="GO:0036444">
    <property type="term" value="P:calcium import into the mitochondrion"/>
    <property type="evidence" value="ECO:0007669"/>
    <property type="project" value="TreeGrafter"/>
</dbReference>
<keyword evidence="4" id="KW-0109">Calcium transport</keyword>
<comment type="subcellular location">
    <subcellularLocation>
        <location evidence="1">Membrane</location>
        <topology evidence="1">Multi-pass membrane protein</topology>
    </subcellularLocation>
</comment>
<dbReference type="PANTHER" id="PTHR13462">
    <property type="entry name" value="CALCIUM UNIPORTER PROTEIN, MITOCHONDRIAL"/>
    <property type="match status" value="1"/>
</dbReference>
<dbReference type="Proteomes" id="UP001141806">
    <property type="component" value="Unassembled WGS sequence"/>
</dbReference>
<evidence type="ECO:0000256" key="5">
    <source>
        <dbReference type="ARBA" id="ARBA00022692"/>
    </source>
</evidence>
<dbReference type="InterPro" id="IPR039055">
    <property type="entry name" value="MCU_fam"/>
</dbReference>
<evidence type="ECO:0000313" key="13">
    <source>
        <dbReference type="Proteomes" id="UP001141806"/>
    </source>
</evidence>
<dbReference type="GO" id="GO:1990246">
    <property type="term" value="C:uniplex complex"/>
    <property type="evidence" value="ECO:0007669"/>
    <property type="project" value="TreeGrafter"/>
</dbReference>
<comment type="similarity">
    <text evidence="2">Belongs to the MCU (TC 1.A.77) family.</text>
</comment>
<evidence type="ECO:0000256" key="1">
    <source>
        <dbReference type="ARBA" id="ARBA00004141"/>
    </source>
</evidence>
<keyword evidence="8" id="KW-0406">Ion transport</keyword>
<protein>
    <recommendedName>
        <fullName evidence="11">Calcium uniporter protein C-terminal domain-containing protein</fullName>
    </recommendedName>
</protein>
<evidence type="ECO:0000256" key="2">
    <source>
        <dbReference type="ARBA" id="ARBA00005653"/>
    </source>
</evidence>
<evidence type="ECO:0000256" key="9">
    <source>
        <dbReference type="ARBA" id="ARBA00023136"/>
    </source>
</evidence>
<evidence type="ECO:0000256" key="4">
    <source>
        <dbReference type="ARBA" id="ARBA00022568"/>
    </source>
</evidence>
<organism evidence="12 13">
    <name type="scientific">Protea cynaroides</name>
    <dbReference type="NCBI Taxonomy" id="273540"/>
    <lineage>
        <taxon>Eukaryota</taxon>
        <taxon>Viridiplantae</taxon>
        <taxon>Streptophyta</taxon>
        <taxon>Embryophyta</taxon>
        <taxon>Tracheophyta</taxon>
        <taxon>Spermatophyta</taxon>
        <taxon>Magnoliopsida</taxon>
        <taxon>Proteales</taxon>
        <taxon>Proteaceae</taxon>
        <taxon>Protea</taxon>
    </lineage>
</organism>
<evidence type="ECO:0000259" key="11">
    <source>
        <dbReference type="Pfam" id="PF04678"/>
    </source>
</evidence>
<evidence type="ECO:0000256" key="10">
    <source>
        <dbReference type="SAM" id="Phobius"/>
    </source>
</evidence>
<sequence length="362" mass="40920">MACRKTLAQRLFNITKISSPNSTLAHSPISNPWFQQSLIPPEPDKTIFSRNFRSGADSSNDGFFRRFLHRRAIGQSAVASPELRSLSLGDKLMEKLKGINTSRDRLRLDGLNPPVTRSDSLNEISVEDARKLLRLSRLEMLKTKLRSIQKTCISYSEFIHICSEGCSSPDQGLESAKVLDQSGAVIVLGNIVFLRPEQVAKAIEAIIPISMAHPTDSRRKELEEMEKEKVAIDEKADALVRKELWAGLGFLVVQTAAFMRLTFWELSWDVMEPICFYVTSVYFMAGYAFFLRTSRDPSFEGFYESRFSAKQKRLMKNKNFDIEKFNELRRACNSFSSELPAAPTSSALNHSDRTLLGAALHH</sequence>
<dbReference type="InterPro" id="IPR006769">
    <property type="entry name" value="MCU_C"/>
</dbReference>
<keyword evidence="13" id="KW-1185">Reference proteome</keyword>
<dbReference type="EMBL" id="JAMYWD010000008">
    <property type="protein sequence ID" value="KAJ4964524.1"/>
    <property type="molecule type" value="Genomic_DNA"/>
</dbReference>
<dbReference type="OrthoDB" id="278338at2759"/>
<evidence type="ECO:0000313" key="12">
    <source>
        <dbReference type="EMBL" id="KAJ4964524.1"/>
    </source>
</evidence>
<keyword evidence="6" id="KW-0106">Calcium</keyword>
<feature type="domain" description="Calcium uniporter protein C-terminal" evidence="11">
    <location>
        <begin position="170"/>
        <end position="328"/>
    </location>
</feature>
<comment type="caution">
    <text evidence="12">The sequence shown here is derived from an EMBL/GenBank/DDBJ whole genome shotgun (WGS) entry which is preliminary data.</text>
</comment>
<dbReference type="AlphaFoldDB" id="A0A9Q0HIJ7"/>
<evidence type="ECO:0000256" key="3">
    <source>
        <dbReference type="ARBA" id="ARBA00022448"/>
    </source>
</evidence>
<dbReference type="PANTHER" id="PTHR13462:SF31">
    <property type="entry name" value="CALCIUM UNIPORTER PROTEIN 1, MITOCHONDRIAL"/>
    <property type="match status" value="1"/>
</dbReference>
<keyword evidence="9 10" id="KW-0472">Membrane</keyword>
<dbReference type="GO" id="GO:0015292">
    <property type="term" value="F:uniporter activity"/>
    <property type="evidence" value="ECO:0007669"/>
    <property type="project" value="TreeGrafter"/>
</dbReference>
<dbReference type="GO" id="GO:0005262">
    <property type="term" value="F:calcium channel activity"/>
    <property type="evidence" value="ECO:0007669"/>
    <property type="project" value="TreeGrafter"/>
</dbReference>
<keyword evidence="5 10" id="KW-0812">Transmembrane</keyword>
<feature type="transmembrane region" description="Helical" evidence="10">
    <location>
        <begin position="270"/>
        <end position="290"/>
    </location>
</feature>
<evidence type="ECO:0000256" key="6">
    <source>
        <dbReference type="ARBA" id="ARBA00022837"/>
    </source>
</evidence>
<reference evidence="12" key="1">
    <citation type="journal article" date="2023" name="Plant J.">
        <title>The genome of the king protea, Protea cynaroides.</title>
        <authorList>
            <person name="Chang J."/>
            <person name="Duong T.A."/>
            <person name="Schoeman C."/>
            <person name="Ma X."/>
            <person name="Roodt D."/>
            <person name="Barker N."/>
            <person name="Li Z."/>
            <person name="Van de Peer Y."/>
            <person name="Mizrachi E."/>
        </authorList>
    </citation>
    <scope>NUCLEOTIDE SEQUENCE</scope>
    <source>
        <tissue evidence="12">Young leaves</tissue>
    </source>
</reference>
<name>A0A9Q0HIJ7_9MAGN</name>
<evidence type="ECO:0000256" key="7">
    <source>
        <dbReference type="ARBA" id="ARBA00022989"/>
    </source>
</evidence>
<feature type="transmembrane region" description="Helical" evidence="10">
    <location>
        <begin position="244"/>
        <end position="264"/>
    </location>
</feature>
<gene>
    <name evidence="12" type="ORF">NE237_024463</name>
</gene>
<keyword evidence="3" id="KW-0813">Transport</keyword>
<keyword evidence="7 10" id="KW-1133">Transmembrane helix</keyword>
<dbReference type="Pfam" id="PF04678">
    <property type="entry name" value="MCU"/>
    <property type="match status" value="1"/>
</dbReference>